<dbReference type="PANTHER" id="PTHR21198">
    <property type="entry name" value="GLUTAMATE RACEMASE"/>
    <property type="match status" value="1"/>
</dbReference>
<dbReference type="GO" id="GO:0047661">
    <property type="term" value="F:amino-acid racemase activity"/>
    <property type="evidence" value="ECO:0007669"/>
    <property type="project" value="InterPro"/>
</dbReference>
<gene>
    <name evidence="1" type="ORF">SDJN03_15286</name>
</gene>
<keyword evidence="2" id="KW-1185">Reference proteome</keyword>
<name>A0AAV6N1K3_9ROSI</name>
<evidence type="ECO:0000313" key="1">
    <source>
        <dbReference type="EMBL" id="KAG6589863.1"/>
    </source>
</evidence>
<proteinExistence type="predicted"/>
<sequence>MMLDGGMAMSFCALNCPAGVRRNANESIFRFRRRLNLYLSVQIFSVIQTDENDNLAASKKMSSSGKSLSKTRTLKPLLVQPNTVGVIGGVSVFSTLLFMEKLVWWSRKDGEESIPFVVCSDPVLDKGIPHSDAVIIENLKQKTAFLEQELNEAKLKQLEAGSNVRIGLLATDTATLTGLYHERLQKQGFDVVVPDEATMEHIVIPAVEAFHKRDHEGARNLLRIGVHVLLTRAVNMVILASDELLNLLPPDDPILEKCIDPMDALARAAIKWSKSAGHLHEKAQHDESCFRGDGGDSRFSTEIEGVATKIESGKVMANPVSRFPSRWDACIRSILIGTHHVGAIITRIDGLKCTTSKAVRAAGVIVSSAADGSAVPVSGQHLRLVVTVS</sequence>
<accession>A0AAV6N1K3</accession>
<dbReference type="EMBL" id="JAGKQH010000010">
    <property type="protein sequence ID" value="KAG6589863.1"/>
    <property type="molecule type" value="Genomic_DNA"/>
</dbReference>
<evidence type="ECO:0000313" key="2">
    <source>
        <dbReference type="Proteomes" id="UP000685013"/>
    </source>
</evidence>
<comment type="caution">
    <text evidence="1">The sequence shown here is derived from an EMBL/GenBank/DDBJ whole genome shotgun (WGS) entry which is preliminary data.</text>
</comment>
<feature type="non-terminal residue" evidence="1">
    <location>
        <position position="1"/>
    </location>
</feature>
<organism evidence="1 2">
    <name type="scientific">Cucurbita argyrosperma subsp. sororia</name>
    <dbReference type="NCBI Taxonomy" id="37648"/>
    <lineage>
        <taxon>Eukaryota</taxon>
        <taxon>Viridiplantae</taxon>
        <taxon>Streptophyta</taxon>
        <taxon>Embryophyta</taxon>
        <taxon>Tracheophyta</taxon>
        <taxon>Spermatophyta</taxon>
        <taxon>Magnoliopsida</taxon>
        <taxon>eudicotyledons</taxon>
        <taxon>Gunneridae</taxon>
        <taxon>Pentapetalae</taxon>
        <taxon>rosids</taxon>
        <taxon>fabids</taxon>
        <taxon>Cucurbitales</taxon>
        <taxon>Cucurbitaceae</taxon>
        <taxon>Cucurbiteae</taxon>
        <taxon>Cucurbita</taxon>
    </lineage>
</organism>
<dbReference type="Pfam" id="PF01177">
    <property type="entry name" value="Asp_Glu_race"/>
    <property type="match status" value="1"/>
</dbReference>
<protein>
    <submittedName>
        <fullName evidence="1">Uncharacterized protein</fullName>
    </submittedName>
</protein>
<dbReference type="AlphaFoldDB" id="A0AAV6N1K3"/>
<reference evidence="1 2" key="1">
    <citation type="journal article" date="2021" name="Hortic Res">
        <title>The domestication of Cucurbita argyrosperma as revealed by the genome of its wild relative.</title>
        <authorList>
            <person name="Barrera-Redondo J."/>
            <person name="Sanchez-de la Vega G."/>
            <person name="Aguirre-Liguori J.A."/>
            <person name="Castellanos-Morales G."/>
            <person name="Gutierrez-Guerrero Y.T."/>
            <person name="Aguirre-Dugua X."/>
            <person name="Aguirre-Planter E."/>
            <person name="Tenaillon M.I."/>
            <person name="Lira-Saade R."/>
            <person name="Eguiarte L.E."/>
        </authorList>
    </citation>
    <scope>NUCLEOTIDE SEQUENCE [LARGE SCALE GENOMIC DNA]</scope>
    <source>
        <strain evidence="1">JBR-2021</strain>
    </source>
</reference>
<dbReference type="Proteomes" id="UP000685013">
    <property type="component" value="Chromosome 10"/>
</dbReference>
<dbReference type="InterPro" id="IPR015942">
    <property type="entry name" value="Asp/Glu/hydantoin_racemase"/>
</dbReference>
<dbReference type="PANTHER" id="PTHR21198:SF9">
    <property type="entry name" value="ASPARTATE RACEMASE"/>
    <property type="match status" value="1"/>
</dbReference>